<reference evidence="1 2" key="1">
    <citation type="submission" date="2019-04" db="EMBL/GenBank/DDBJ databases">
        <title>Friends and foes A comparative genomics studyof 23 Aspergillus species from section Flavi.</title>
        <authorList>
            <consortium name="DOE Joint Genome Institute"/>
            <person name="Kjaerbolling I."/>
            <person name="Vesth T."/>
            <person name="Frisvad J.C."/>
            <person name="Nybo J.L."/>
            <person name="Theobald S."/>
            <person name="Kildgaard S."/>
            <person name="Isbrandt T."/>
            <person name="Kuo A."/>
            <person name="Sato A."/>
            <person name="Lyhne E.K."/>
            <person name="Kogle M.E."/>
            <person name="Wiebenga A."/>
            <person name="Kun R.S."/>
            <person name="Lubbers R.J."/>
            <person name="Makela M.R."/>
            <person name="Barry K."/>
            <person name="Chovatia M."/>
            <person name="Clum A."/>
            <person name="Daum C."/>
            <person name="Haridas S."/>
            <person name="He G."/>
            <person name="LaButti K."/>
            <person name="Lipzen A."/>
            <person name="Mondo S."/>
            <person name="Riley R."/>
            <person name="Salamov A."/>
            <person name="Simmons B.A."/>
            <person name="Magnuson J.K."/>
            <person name="Henrissat B."/>
            <person name="Mortensen U.H."/>
            <person name="Larsen T.O."/>
            <person name="Devries R.P."/>
            <person name="Grigoriev I.V."/>
            <person name="Machida M."/>
            <person name="Baker S.E."/>
            <person name="Andersen M.R."/>
        </authorList>
    </citation>
    <scope>NUCLEOTIDE SEQUENCE [LARGE SCALE GENOMIC DNA]</scope>
    <source>
        <strain evidence="1 2">IBT 29228</strain>
    </source>
</reference>
<protein>
    <submittedName>
        <fullName evidence="1">Uncharacterized protein</fullName>
    </submittedName>
</protein>
<proteinExistence type="predicted"/>
<dbReference type="PANTHER" id="PTHR38797">
    <property type="entry name" value="NUCLEAR PORE COMPLEX PROTEIN NUP85-RELATED"/>
    <property type="match status" value="1"/>
</dbReference>
<dbReference type="PANTHER" id="PTHR38797:SF4">
    <property type="entry name" value="NUCLEAR PORE COMPLEX PROTEIN NUP85"/>
    <property type="match status" value="1"/>
</dbReference>
<gene>
    <name evidence="1" type="ORF">BDV26DRAFT_234176</name>
</gene>
<dbReference type="EMBL" id="ML736239">
    <property type="protein sequence ID" value="KAE8376528.1"/>
    <property type="molecule type" value="Genomic_DNA"/>
</dbReference>
<accession>A0A5N7B5S8</accession>
<dbReference type="Pfam" id="PF12311">
    <property type="entry name" value="DUF3632"/>
    <property type="match status" value="1"/>
</dbReference>
<dbReference type="InterPro" id="IPR053204">
    <property type="entry name" value="Oxopyrrolidines_Biosynth-assoc"/>
</dbReference>
<dbReference type="InterPro" id="IPR022085">
    <property type="entry name" value="OpdG"/>
</dbReference>
<organism evidence="1 2">
    <name type="scientific">Aspergillus bertholletiae</name>
    <dbReference type="NCBI Taxonomy" id="1226010"/>
    <lineage>
        <taxon>Eukaryota</taxon>
        <taxon>Fungi</taxon>
        <taxon>Dikarya</taxon>
        <taxon>Ascomycota</taxon>
        <taxon>Pezizomycotina</taxon>
        <taxon>Eurotiomycetes</taxon>
        <taxon>Eurotiomycetidae</taxon>
        <taxon>Eurotiales</taxon>
        <taxon>Aspergillaceae</taxon>
        <taxon>Aspergillus</taxon>
        <taxon>Aspergillus subgen. Circumdati</taxon>
    </lineage>
</organism>
<name>A0A5N7B5S8_9EURO</name>
<evidence type="ECO:0000313" key="2">
    <source>
        <dbReference type="Proteomes" id="UP000326198"/>
    </source>
</evidence>
<dbReference type="AlphaFoldDB" id="A0A5N7B5S8"/>
<dbReference type="OrthoDB" id="3350591at2759"/>
<dbReference type="Proteomes" id="UP000326198">
    <property type="component" value="Unassembled WGS sequence"/>
</dbReference>
<evidence type="ECO:0000313" key="1">
    <source>
        <dbReference type="EMBL" id="KAE8376528.1"/>
    </source>
</evidence>
<keyword evidence="2" id="KW-1185">Reference proteome</keyword>
<sequence>MSSSSSNNNSGSILDTLATSHGWVRGSVTKPFTAIVAHYMAQQLSLELAVQEIVSVVNEVYYGGESDLDEYLKDIWSAIIHTSRKIPREKPHTLPDVPTALQVRLAALLLTLKRQPDPAPMPTAHLHSPVNARRDLSWRQLPLFEETVYAALKDEPGNRAGFTRVETEGWMNFMAFLALVTKEQIAALESIGVVVLREALEERHDSLPSTEGTEDQKADEATRLNVFVAAAAIWAVIMGEELWERMGQTDECPVGLTLGPAPKQLIGKIPKRRWESWINRLQFLSLREDLKICTRELAAEAAAVMMRVL</sequence>